<dbReference type="InterPro" id="IPR029055">
    <property type="entry name" value="Ntn_hydrolases_N"/>
</dbReference>
<comment type="catalytic activity">
    <reaction evidence="9 12">
        <text>an N-terminal (5-L-glutamyl)-[peptide] + an alpha-amino acid = 5-L-glutamyl amino acid + an N-terminal L-alpha-aminoacyl-[peptide]</text>
        <dbReference type="Rhea" id="RHEA:23904"/>
        <dbReference type="Rhea" id="RHEA-COMP:9780"/>
        <dbReference type="Rhea" id="RHEA-COMP:9795"/>
        <dbReference type="ChEBI" id="CHEBI:77644"/>
        <dbReference type="ChEBI" id="CHEBI:78597"/>
        <dbReference type="ChEBI" id="CHEBI:78599"/>
        <dbReference type="ChEBI" id="CHEBI:78608"/>
        <dbReference type="EC" id="2.3.2.2"/>
    </reaction>
</comment>
<dbReference type="Pfam" id="PF08139">
    <property type="entry name" value="LPAM_1"/>
    <property type="match status" value="1"/>
</dbReference>
<evidence type="ECO:0000256" key="8">
    <source>
        <dbReference type="ARBA" id="ARBA00023315"/>
    </source>
</evidence>
<evidence type="ECO:0000256" key="3">
    <source>
        <dbReference type="ARBA" id="ARBA00009381"/>
    </source>
</evidence>
<evidence type="ECO:0000256" key="14">
    <source>
        <dbReference type="SAM" id="SignalP"/>
    </source>
</evidence>
<dbReference type="GO" id="GO:0103068">
    <property type="term" value="F:leukotriene C4 gamma-glutamyl transferase activity"/>
    <property type="evidence" value="ECO:0007669"/>
    <property type="project" value="UniProtKB-EC"/>
</dbReference>
<feature type="region of interest" description="Disordered" evidence="13">
    <location>
        <begin position="608"/>
        <end position="630"/>
    </location>
</feature>
<dbReference type="InterPro" id="IPR043137">
    <property type="entry name" value="GGT_ssub_C"/>
</dbReference>
<evidence type="ECO:0000256" key="5">
    <source>
        <dbReference type="ARBA" id="ARBA00022729"/>
    </source>
</evidence>
<dbReference type="Gene3D" id="1.10.246.130">
    <property type="match status" value="1"/>
</dbReference>
<keyword evidence="6 12" id="KW-0378">Hydrolase</keyword>
<dbReference type="PRINTS" id="PR01210">
    <property type="entry name" value="GGTRANSPTASE"/>
</dbReference>
<dbReference type="Gene3D" id="3.60.20.40">
    <property type="match status" value="1"/>
</dbReference>
<dbReference type="SUPFAM" id="SSF56235">
    <property type="entry name" value="N-terminal nucleophile aminohydrolases (Ntn hydrolases)"/>
    <property type="match status" value="1"/>
</dbReference>
<proteinExistence type="inferred from homology"/>
<dbReference type="EC" id="3.4.19.13" evidence="12"/>
<keyword evidence="8 12" id="KW-0012">Acyltransferase</keyword>
<evidence type="ECO:0000256" key="6">
    <source>
        <dbReference type="ARBA" id="ARBA00022801"/>
    </source>
</evidence>
<evidence type="ECO:0000256" key="2">
    <source>
        <dbReference type="ARBA" id="ARBA00001089"/>
    </source>
</evidence>
<keyword evidence="4 12" id="KW-0808">Transferase</keyword>
<protein>
    <recommendedName>
        <fullName evidence="12">Glutathione hydrolase proenzyme</fullName>
        <ecNumber evidence="12">2.3.2.2</ecNumber>
        <ecNumber evidence="12">3.4.19.13</ecNumber>
    </recommendedName>
    <component>
        <recommendedName>
            <fullName evidence="12">Glutathione hydrolase large chain</fullName>
        </recommendedName>
    </component>
    <component>
        <recommendedName>
            <fullName evidence="12">Glutathione hydrolase small chain</fullName>
        </recommendedName>
    </component>
</protein>
<sequence length="630" mass="65746">MKKIIFAALLVVVLSGCSGGRAASPDDSPPAAAQETISVQESASSEASEETTSADEAVVSEEGAQPSVPDIEAVQNTASSPAVAGSGMVSSANPYATRVGTEILAEGGNAFDAAVAVAAALNVAEPMMSGIGGYGAIVIYDAEAGETRFLDTGSRTPEALDPSALRAPTPNFIDNRCGAGAVVAPGNLNAWERMSEDYGEMEWRRLFEPAIELADEGVVLDGVTAGWIDAAWPAFPANARIFYGNDGVPLRAGDALVQEDLANSFGLIAEEGAGVLYEGALAGAIDASMQENGGFLSLDDLSNNQARWRDTISMDHRGYEVVTASPPSTSWNSLLRLGVMGQFDLNEYAHNSAPYLHTVAEVNKQASQAARNYAADPEIAETPLDLILSQEFLAEAAAQVNPFQAAPNSPTSPFGTPTRCIPQSYQPTYGPADAPATATPEAQSHTTHFVIADEEGNVVSATQTLGNIFGSKVMPEGTGIWLNDAIAWSRFEPAGNVFDAFPGRQSLYALCPTIVMSDGRPYIALGTPGGRTIPQTTPQMLTNLIDFDMDVQQAISAPRISFASPNALVVETGIPQSVRGELSALGHNVRVDEIGLGNAHGLTIEYDSAGRPSRFTGGSDPRGVGAAAGY</sequence>
<keyword evidence="12" id="KW-0317">Glutathione biosynthesis</keyword>
<name>A0A6J4QTV1_9ACTN</name>
<evidence type="ECO:0000256" key="11">
    <source>
        <dbReference type="PIRSR" id="PIRSR600101-2"/>
    </source>
</evidence>
<comment type="similarity">
    <text evidence="3 12">Belongs to the gamma-glutamyltransferase family.</text>
</comment>
<dbReference type="InterPro" id="IPR012640">
    <property type="entry name" value="Membr_lipoprot_lipid_attach_CS"/>
</dbReference>
<dbReference type="InterPro" id="IPR051792">
    <property type="entry name" value="GGT_bact"/>
</dbReference>
<feature type="binding site" evidence="11">
    <location>
        <position position="530"/>
    </location>
    <ligand>
        <name>L-glutamate</name>
        <dbReference type="ChEBI" id="CHEBI:29985"/>
    </ligand>
</feature>
<evidence type="ECO:0000256" key="10">
    <source>
        <dbReference type="PIRSR" id="PIRSR600101-1"/>
    </source>
</evidence>
<comment type="PTM">
    <text evidence="12">Cleaved by autocatalysis into a large and a small subunit.</text>
</comment>
<keyword evidence="5 14" id="KW-0732">Signal</keyword>
<dbReference type="PANTHER" id="PTHR43199">
    <property type="entry name" value="GLUTATHIONE HYDROLASE"/>
    <property type="match status" value="1"/>
</dbReference>
<comment type="pathway">
    <text evidence="12">Sulfur metabolism; glutathione metabolism.</text>
</comment>
<dbReference type="InterPro" id="IPR043138">
    <property type="entry name" value="GGT_lsub"/>
</dbReference>
<feature type="compositionally biased region" description="Low complexity" evidence="13">
    <location>
        <begin position="22"/>
        <end position="33"/>
    </location>
</feature>
<evidence type="ECO:0000256" key="9">
    <source>
        <dbReference type="ARBA" id="ARBA00047417"/>
    </source>
</evidence>
<evidence type="ECO:0000256" key="12">
    <source>
        <dbReference type="RuleBase" id="RU368036"/>
    </source>
</evidence>
<evidence type="ECO:0000313" key="15">
    <source>
        <dbReference type="EMBL" id="CAA9446251.1"/>
    </source>
</evidence>
<reference evidence="15" key="1">
    <citation type="submission" date="2020-02" db="EMBL/GenBank/DDBJ databases">
        <authorList>
            <person name="Meier V. D."/>
        </authorList>
    </citation>
    <scope>NUCLEOTIDE SEQUENCE</scope>
    <source>
        <strain evidence="15">AVDCRST_MAG28</strain>
    </source>
</reference>
<comment type="catalytic activity">
    <reaction evidence="1 12">
        <text>an S-substituted glutathione + H2O = an S-substituted L-cysteinylglycine + L-glutamate</text>
        <dbReference type="Rhea" id="RHEA:59468"/>
        <dbReference type="ChEBI" id="CHEBI:15377"/>
        <dbReference type="ChEBI" id="CHEBI:29985"/>
        <dbReference type="ChEBI" id="CHEBI:90779"/>
        <dbReference type="ChEBI" id="CHEBI:143103"/>
        <dbReference type="EC" id="3.4.19.13"/>
    </reaction>
</comment>
<dbReference type="GO" id="GO:0006750">
    <property type="term" value="P:glutathione biosynthetic process"/>
    <property type="evidence" value="ECO:0007669"/>
    <property type="project" value="UniProtKB-KW"/>
</dbReference>
<evidence type="ECO:0000256" key="1">
    <source>
        <dbReference type="ARBA" id="ARBA00001049"/>
    </source>
</evidence>
<dbReference type="PROSITE" id="PS51257">
    <property type="entry name" value="PROKAR_LIPOPROTEIN"/>
    <property type="match status" value="1"/>
</dbReference>
<feature type="region of interest" description="Disordered" evidence="13">
    <location>
        <begin position="20"/>
        <end position="70"/>
    </location>
</feature>
<feature type="signal peptide" evidence="14">
    <location>
        <begin position="1"/>
        <end position="22"/>
    </location>
</feature>
<dbReference type="Pfam" id="PF01019">
    <property type="entry name" value="G_glu_transpept"/>
    <property type="match status" value="1"/>
</dbReference>
<dbReference type="AlphaFoldDB" id="A0A6J4QTV1"/>
<evidence type="ECO:0000256" key="13">
    <source>
        <dbReference type="SAM" id="MobiDB-lite"/>
    </source>
</evidence>
<dbReference type="EC" id="2.3.2.2" evidence="12"/>
<feature type="chain" id="PRO_5026828141" description="Glutathione hydrolase proenzyme" evidence="14">
    <location>
        <begin position="23"/>
        <end position="630"/>
    </location>
</feature>
<comment type="catalytic activity">
    <reaction evidence="2 12">
        <text>glutathione + H2O = L-cysteinylglycine + L-glutamate</text>
        <dbReference type="Rhea" id="RHEA:28807"/>
        <dbReference type="ChEBI" id="CHEBI:15377"/>
        <dbReference type="ChEBI" id="CHEBI:29985"/>
        <dbReference type="ChEBI" id="CHEBI:57925"/>
        <dbReference type="ChEBI" id="CHEBI:61694"/>
        <dbReference type="EC" id="3.4.19.13"/>
    </reaction>
</comment>
<organism evidence="15">
    <name type="scientific">uncultured Rubrobacteraceae bacterium</name>
    <dbReference type="NCBI Taxonomy" id="349277"/>
    <lineage>
        <taxon>Bacteria</taxon>
        <taxon>Bacillati</taxon>
        <taxon>Actinomycetota</taxon>
        <taxon>Rubrobacteria</taxon>
        <taxon>Rubrobacterales</taxon>
        <taxon>Rubrobacteraceae</taxon>
        <taxon>environmental samples</taxon>
    </lineage>
</organism>
<dbReference type="NCBIfam" id="TIGR00066">
    <property type="entry name" value="g_glut_trans"/>
    <property type="match status" value="1"/>
</dbReference>
<dbReference type="InterPro" id="IPR000101">
    <property type="entry name" value="GGT_peptidase"/>
</dbReference>
<accession>A0A6J4QTV1</accession>
<dbReference type="GO" id="GO:0036374">
    <property type="term" value="F:glutathione hydrolase activity"/>
    <property type="evidence" value="ECO:0007669"/>
    <property type="project" value="UniProtKB-UniRule"/>
</dbReference>
<gene>
    <name evidence="15" type="ORF">AVDCRST_MAG28-879</name>
</gene>
<dbReference type="GO" id="GO:0006751">
    <property type="term" value="P:glutathione catabolic process"/>
    <property type="evidence" value="ECO:0007669"/>
    <property type="project" value="UniProtKB-UniRule"/>
</dbReference>
<feature type="active site" description="Nucleophile" evidence="10">
    <location>
        <position position="446"/>
    </location>
</feature>
<keyword evidence="7 12" id="KW-0865">Zymogen</keyword>
<dbReference type="PANTHER" id="PTHR43199:SF1">
    <property type="entry name" value="GLUTATHIONE HYDROLASE PROENZYME"/>
    <property type="match status" value="1"/>
</dbReference>
<comment type="subunit">
    <text evidence="12">This enzyme consists of two polypeptide chains, which are synthesized in precursor form from a single polypeptide.</text>
</comment>
<dbReference type="EMBL" id="CADCVE010000020">
    <property type="protein sequence ID" value="CAA9446251.1"/>
    <property type="molecule type" value="Genomic_DNA"/>
</dbReference>
<evidence type="ECO:0000256" key="7">
    <source>
        <dbReference type="ARBA" id="ARBA00023145"/>
    </source>
</evidence>
<dbReference type="UniPathway" id="UPA00204"/>
<evidence type="ECO:0000256" key="4">
    <source>
        <dbReference type="ARBA" id="ARBA00022679"/>
    </source>
</evidence>